<sequence length="150" mass="15862">MVWLQMHLRCRTLGEISLRSDSWGGGGRFHGLRSRPGEVPGAPEPGAQDGQCQKPGDGLTRGAAAKAPATVSQAGRSQAAYGSMTPAGRVPATKIQLSAALHGPGLQSWLIHRQRHWGSRPVPTGSVTLSPSYRRGQAAPRLAWPGMTKP</sequence>
<protein>
    <submittedName>
        <fullName evidence="2">Uncharacterized protein</fullName>
    </submittedName>
</protein>
<dbReference type="Proteomes" id="UP000827986">
    <property type="component" value="Unassembled WGS sequence"/>
</dbReference>
<dbReference type="AlphaFoldDB" id="A0A9D3X649"/>
<name>A0A9D3X649_9SAUR</name>
<comment type="caution">
    <text evidence="2">The sequence shown here is derived from an EMBL/GenBank/DDBJ whole genome shotgun (WGS) entry which is preliminary data.</text>
</comment>
<dbReference type="EMBL" id="JAHDVG010000475">
    <property type="protein sequence ID" value="KAH1176034.1"/>
    <property type="molecule type" value="Genomic_DNA"/>
</dbReference>
<gene>
    <name evidence="2" type="ORF">KIL84_020768</name>
</gene>
<accession>A0A9D3X649</accession>
<reference evidence="2" key="1">
    <citation type="submission" date="2021-09" db="EMBL/GenBank/DDBJ databases">
        <title>The genome of Mauremys mutica provides insights into the evolution of semi-aquatic lifestyle.</title>
        <authorList>
            <person name="Gong S."/>
            <person name="Gao Y."/>
        </authorList>
    </citation>
    <scope>NUCLEOTIDE SEQUENCE</scope>
    <source>
        <strain evidence="2">MM-2020</strain>
        <tissue evidence="2">Muscle</tissue>
    </source>
</reference>
<evidence type="ECO:0000313" key="2">
    <source>
        <dbReference type="EMBL" id="KAH1176034.1"/>
    </source>
</evidence>
<feature type="compositionally biased region" description="Low complexity" evidence="1">
    <location>
        <begin position="37"/>
        <end position="47"/>
    </location>
</feature>
<organism evidence="2 3">
    <name type="scientific">Mauremys mutica</name>
    <name type="common">yellowpond turtle</name>
    <dbReference type="NCBI Taxonomy" id="74926"/>
    <lineage>
        <taxon>Eukaryota</taxon>
        <taxon>Metazoa</taxon>
        <taxon>Chordata</taxon>
        <taxon>Craniata</taxon>
        <taxon>Vertebrata</taxon>
        <taxon>Euteleostomi</taxon>
        <taxon>Archelosauria</taxon>
        <taxon>Testudinata</taxon>
        <taxon>Testudines</taxon>
        <taxon>Cryptodira</taxon>
        <taxon>Durocryptodira</taxon>
        <taxon>Testudinoidea</taxon>
        <taxon>Geoemydidae</taxon>
        <taxon>Geoemydinae</taxon>
        <taxon>Mauremys</taxon>
    </lineage>
</organism>
<feature type="region of interest" description="Disordered" evidence="1">
    <location>
        <begin position="24"/>
        <end position="86"/>
    </location>
</feature>
<evidence type="ECO:0000313" key="3">
    <source>
        <dbReference type="Proteomes" id="UP000827986"/>
    </source>
</evidence>
<proteinExistence type="predicted"/>
<keyword evidence="3" id="KW-1185">Reference proteome</keyword>
<evidence type="ECO:0000256" key="1">
    <source>
        <dbReference type="SAM" id="MobiDB-lite"/>
    </source>
</evidence>